<protein>
    <submittedName>
        <fullName evidence="3">COG1840: ABC-type Fe3+ transport system, periplasmic component</fullName>
    </submittedName>
</protein>
<dbReference type="SUPFAM" id="SSF53850">
    <property type="entry name" value="Periplasmic binding protein-like II"/>
    <property type="match status" value="1"/>
</dbReference>
<evidence type="ECO:0000256" key="1">
    <source>
        <dbReference type="ARBA" id="ARBA00022729"/>
    </source>
</evidence>
<reference evidence="3 4" key="1">
    <citation type="submission" date="2016-09" db="EMBL/GenBank/DDBJ databases">
        <authorList>
            <person name="Reverchon S."/>
            <person name="Nasser W."/>
            <person name="Leonard S."/>
            <person name="Brochier C."/>
            <person name="Duprey A."/>
        </authorList>
    </citation>
    <scope>NUCLEOTIDE SEQUENCE [LARGE SCALE GENOMIC DNA]</scope>
    <source>
        <strain evidence="3 4">174/2</strain>
    </source>
</reference>
<organism evidence="3 4">
    <name type="scientific">Dickeya aquatica</name>
    <dbReference type="NCBI Taxonomy" id="1401087"/>
    <lineage>
        <taxon>Bacteria</taxon>
        <taxon>Pseudomonadati</taxon>
        <taxon>Pseudomonadota</taxon>
        <taxon>Gammaproteobacteria</taxon>
        <taxon>Enterobacterales</taxon>
        <taxon>Pectobacteriaceae</taxon>
        <taxon>Dickeya</taxon>
    </lineage>
</organism>
<evidence type="ECO:0000256" key="2">
    <source>
        <dbReference type="SAM" id="Phobius"/>
    </source>
</evidence>
<dbReference type="PANTHER" id="PTHR30006">
    <property type="entry name" value="THIAMINE-BINDING PERIPLASMIC PROTEIN-RELATED"/>
    <property type="match status" value="1"/>
</dbReference>
<dbReference type="Proteomes" id="UP000294820">
    <property type="component" value="Chromosome 1"/>
</dbReference>
<dbReference type="Pfam" id="PF01547">
    <property type="entry name" value="SBP_bac_1"/>
    <property type="match status" value="1"/>
</dbReference>
<name>A0A375A5I6_9GAMM</name>
<keyword evidence="2" id="KW-0472">Membrane</keyword>
<accession>A0A375A5I6</accession>
<evidence type="ECO:0000313" key="3">
    <source>
        <dbReference type="EMBL" id="SLM61273.1"/>
    </source>
</evidence>
<keyword evidence="4" id="KW-1185">Reference proteome</keyword>
<keyword evidence="1" id="KW-0732">Signal</keyword>
<dbReference type="PANTHER" id="PTHR30006:SF2">
    <property type="entry name" value="ABC TRANSPORTER SUBSTRATE-BINDING PROTEIN"/>
    <property type="match status" value="1"/>
</dbReference>
<gene>
    <name evidence="3" type="ORF">DAQ1742_00146</name>
</gene>
<dbReference type="InterPro" id="IPR006059">
    <property type="entry name" value="SBP"/>
</dbReference>
<dbReference type="GO" id="GO:0030313">
    <property type="term" value="C:cell envelope"/>
    <property type="evidence" value="ECO:0007669"/>
    <property type="project" value="UniProtKB-ARBA"/>
</dbReference>
<dbReference type="EMBL" id="LT615367">
    <property type="protein sequence ID" value="SLM61273.1"/>
    <property type="molecule type" value="Genomic_DNA"/>
</dbReference>
<keyword evidence="2" id="KW-1133">Transmembrane helix</keyword>
<sequence length="402" mass="45732">MNYAGSFTGPVTPLWQQSNQVAYGFIYLKRGLFMQEKFNYLNISALSLLLIAGVSHAAVSPETRSLDELYQRALKEGNEVTVYAGGDTAGQQDGIKKAFEKRFPGIKLNVIVDYSKFHDARIDNQLVSGTLVPDVVQLQTLQDYPRWKQEGVLLNYKPRGWDKIYPAFRDQDGAWTGVFVDAFSNVVNTKALSEKEWPREAKDYLNPSLKGKIVVTWPNDDDAVLFWFKQVVDQYGWEYVQKFVEQAPQLVRGTQAPADDVESGKAVATFSTDGSLVPDEKAHSRFVLPQNDPFVSWAQRAAIMKGAKHPDAARLYLNWLTDKETQQNTWYMWSVRTDVTPPKGYKPIWEYKNTHPDAFAAFMQDREAVERFRSQMTLYFGEVKGEPSPGWLGLHPREALAH</sequence>
<dbReference type="Gene3D" id="3.40.190.10">
    <property type="entry name" value="Periplasmic binding protein-like II"/>
    <property type="match status" value="2"/>
</dbReference>
<dbReference type="KEGG" id="daq:DAQ1742_00146"/>
<proteinExistence type="predicted"/>
<keyword evidence="2" id="KW-0812">Transmembrane</keyword>
<evidence type="ECO:0000313" key="4">
    <source>
        <dbReference type="Proteomes" id="UP000294820"/>
    </source>
</evidence>
<feature type="transmembrane region" description="Helical" evidence="2">
    <location>
        <begin position="38"/>
        <end position="59"/>
    </location>
</feature>
<dbReference type="AlphaFoldDB" id="A0A375A5I6"/>